<dbReference type="Pfam" id="PF18962">
    <property type="entry name" value="Por_Secre_tail"/>
    <property type="match status" value="1"/>
</dbReference>
<comment type="caution">
    <text evidence="5">The sequence shown here is derived from an EMBL/GenBank/DDBJ whole genome shotgun (WGS) entry which is preliminary data.</text>
</comment>
<sequence>MKKITLYFSTIILLVITHFSAAQTPPDNNLPCDAIDLTSYINNDGNCINQILSFNGYETDSNVGSPSCAAPITGDLWYSFTMPDTGAIKIITSYESTIYDIAIELFYGDDCNSLTSFDCNNNGNPDRANSEFFPQIEIVRPAGSKVTFRVWDLDDSGGGDFNICLAKIDVPIVATNDECSSPIDLNLNLSCSPEIGTNFQASTSAEDPPSCTSLEGNDVWFKIDIDNQKFYDIVIETSEDAGSAFFDTAISVYSGSCGSLTEEECDDDSGINGFSKLTLTNRRNETLLIRVFPSTYEDQIGTFNICAIATESLGVEGPLPNLKNNLTLFPNPTKDIVNLKFNQISVSTVSITIYNIQGKLALKTAGTIQNNRTQLNISTLKSGMYFIKVSDGNGTSTRKLIVN</sequence>
<evidence type="ECO:0000313" key="6">
    <source>
        <dbReference type="Proteomes" id="UP001500954"/>
    </source>
</evidence>
<feature type="chain" id="PRO_5045080569" description="Secretion system C-terminal sorting domain-containing protein" evidence="2">
    <location>
        <begin position="22"/>
        <end position="403"/>
    </location>
</feature>
<dbReference type="InterPro" id="IPR056600">
    <property type="entry name" value="GBD_T9SS_assoc"/>
</dbReference>
<reference evidence="6" key="1">
    <citation type="journal article" date="2019" name="Int. J. Syst. Evol. Microbiol.">
        <title>The Global Catalogue of Microorganisms (GCM) 10K type strain sequencing project: providing services to taxonomists for standard genome sequencing and annotation.</title>
        <authorList>
            <consortium name="The Broad Institute Genomics Platform"/>
            <consortium name="The Broad Institute Genome Sequencing Center for Infectious Disease"/>
            <person name="Wu L."/>
            <person name="Ma J."/>
        </authorList>
    </citation>
    <scope>NUCLEOTIDE SEQUENCE [LARGE SCALE GENOMIC DNA]</scope>
    <source>
        <strain evidence="6">JCM 17111</strain>
    </source>
</reference>
<organism evidence="5 6">
    <name type="scientific">Snuella lapsa</name>
    <dbReference type="NCBI Taxonomy" id="870481"/>
    <lineage>
        <taxon>Bacteria</taxon>
        <taxon>Pseudomonadati</taxon>
        <taxon>Bacteroidota</taxon>
        <taxon>Flavobacteriia</taxon>
        <taxon>Flavobacteriales</taxon>
        <taxon>Flavobacteriaceae</taxon>
        <taxon>Snuella</taxon>
    </lineage>
</organism>
<dbReference type="Proteomes" id="UP001500954">
    <property type="component" value="Unassembled WGS sequence"/>
</dbReference>
<dbReference type="InterPro" id="IPR026444">
    <property type="entry name" value="Secre_tail"/>
</dbReference>
<protein>
    <recommendedName>
        <fullName evidence="7">Secretion system C-terminal sorting domain-containing protein</fullName>
    </recommendedName>
</protein>
<evidence type="ECO:0000259" key="4">
    <source>
        <dbReference type="Pfam" id="PF23759"/>
    </source>
</evidence>
<feature type="signal peptide" evidence="2">
    <location>
        <begin position="1"/>
        <end position="21"/>
    </location>
</feature>
<dbReference type="EMBL" id="BAABCY010000083">
    <property type="protein sequence ID" value="GAA3580182.1"/>
    <property type="molecule type" value="Genomic_DNA"/>
</dbReference>
<dbReference type="NCBIfam" id="TIGR04183">
    <property type="entry name" value="Por_Secre_tail"/>
    <property type="match status" value="1"/>
</dbReference>
<evidence type="ECO:0008006" key="7">
    <source>
        <dbReference type="Google" id="ProtNLM"/>
    </source>
</evidence>
<evidence type="ECO:0000256" key="2">
    <source>
        <dbReference type="SAM" id="SignalP"/>
    </source>
</evidence>
<keyword evidence="1 2" id="KW-0732">Signal</keyword>
<feature type="domain" description="T9SS-like galactose binding" evidence="4">
    <location>
        <begin position="72"/>
        <end position="122"/>
    </location>
</feature>
<dbReference type="Pfam" id="PF23759">
    <property type="entry name" value="GBD_T9SS_assoc"/>
    <property type="match status" value="1"/>
</dbReference>
<proteinExistence type="predicted"/>
<gene>
    <name evidence="5" type="ORF">GCM10022395_30880</name>
</gene>
<keyword evidence="6" id="KW-1185">Reference proteome</keyword>
<evidence type="ECO:0000313" key="5">
    <source>
        <dbReference type="EMBL" id="GAA3580182.1"/>
    </source>
</evidence>
<dbReference type="RefSeq" id="WP_345007318.1">
    <property type="nucleotide sequence ID" value="NZ_BAABCY010000083.1"/>
</dbReference>
<evidence type="ECO:0000259" key="3">
    <source>
        <dbReference type="Pfam" id="PF18962"/>
    </source>
</evidence>
<name>A0ABP6YG82_9FLAO</name>
<evidence type="ECO:0000256" key="1">
    <source>
        <dbReference type="ARBA" id="ARBA00022729"/>
    </source>
</evidence>
<feature type="domain" description="Secretion system C-terminal sorting" evidence="3">
    <location>
        <begin position="328"/>
        <end position="402"/>
    </location>
</feature>
<accession>A0ABP6YG82</accession>